<evidence type="ECO:0000256" key="2">
    <source>
        <dbReference type="ARBA" id="ARBA00009045"/>
    </source>
</evidence>
<protein>
    <submittedName>
        <fullName evidence="9">Rhomboid family intramembrane serine protease</fullName>
    </submittedName>
</protein>
<evidence type="ECO:0000256" key="5">
    <source>
        <dbReference type="ARBA" id="ARBA00022989"/>
    </source>
</evidence>
<evidence type="ECO:0000256" key="4">
    <source>
        <dbReference type="ARBA" id="ARBA00022801"/>
    </source>
</evidence>
<evidence type="ECO:0000256" key="6">
    <source>
        <dbReference type="ARBA" id="ARBA00023136"/>
    </source>
</evidence>
<keyword evidence="9" id="KW-0645">Protease</keyword>
<reference evidence="9 10" key="1">
    <citation type="submission" date="2018-04" db="EMBL/GenBank/DDBJ databases">
        <title>Novel actinobacteria from marine sediment.</title>
        <authorList>
            <person name="Ng Z.Y."/>
            <person name="Tan G.Y.A."/>
        </authorList>
    </citation>
    <scope>NUCLEOTIDE SEQUENCE [LARGE SCALE GENOMIC DNA]</scope>
    <source>
        <strain evidence="9 10">TPS81</strain>
    </source>
</reference>
<dbReference type="PANTHER" id="PTHR43731">
    <property type="entry name" value="RHOMBOID PROTEASE"/>
    <property type="match status" value="1"/>
</dbReference>
<keyword evidence="3 7" id="KW-0812">Transmembrane</keyword>
<evidence type="ECO:0000256" key="3">
    <source>
        <dbReference type="ARBA" id="ARBA00022692"/>
    </source>
</evidence>
<dbReference type="Proteomes" id="UP000253318">
    <property type="component" value="Unassembled WGS sequence"/>
</dbReference>
<keyword evidence="4" id="KW-0378">Hydrolase</keyword>
<comment type="subcellular location">
    <subcellularLocation>
        <location evidence="1">Membrane</location>
        <topology evidence="1">Multi-pass membrane protein</topology>
    </subcellularLocation>
</comment>
<dbReference type="AlphaFoldDB" id="A0A368T7L3"/>
<feature type="transmembrane region" description="Helical" evidence="7">
    <location>
        <begin position="222"/>
        <end position="240"/>
    </location>
</feature>
<dbReference type="GO" id="GO:0016020">
    <property type="term" value="C:membrane"/>
    <property type="evidence" value="ECO:0007669"/>
    <property type="project" value="UniProtKB-SubCell"/>
</dbReference>
<evidence type="ECO:0000256" key="7">
    <source>
        <dbReference type="SAM" id="Phobius"/>
    </source>
</evidence>
<dbReference type="InterPro" id="IPR035952">
    <property type="entry name" value="Rhomboid-like_sf"/>
</dbReference>
<keyword evidence="10" id="KW-1185">Reference proteome</keyword>
<feature type="domain" description="Peptidase S54 rhomboid" evidence="8">
    <location>
        <begin position="92"/>
        <end position="240"/>
    </location>
</feature>
<proteinExistence type="inferred from homology"/>
<evidence type="ECO:0000256" key="1">
    <source>
        <dbReference type="ARBA" id="ARBA00004141"/>
    </source>
</evidence>
<accession>A0A368T7L3</accession>
<feature type="transmembrane region" description="Helical" evidence="7">
    <location>
        <begin position="128"/>
        <end position="146"/>
    </location>
</feature>
<keyword evidence="5 7" id="KW-1133">Transmembrane helix</keyword>
<sequence>MAGIPLSDDYPVRRVPVVTYLLIAVNVGVYLLSPLSQMAVWYGAEPLARACAVDVYIMRWAAVPAELLSGRQLADPSQCAGADFHKVPALSAFTSMFLHGSALHLLSNMVYLFVFGPCVEDRLGRLRYLGFYLVSGIVACYCFALGQGAEASVPLVGASGAISGVLGGYLVVQFRSRVITLVFGVIPVRLPGWVLVATYFVLQYFLYVSLTLFPGADTQTAYAAHVYGFVAGVIGGLLIYRIRWRAGSRLSDVH</sequence>
<dbReference type="Pfam" id="PF01694">
    <property type="entry name" value="Rhomboid"/>
    <property type="match status" value="1"/>
</dbReference>
<feature type="transmembrane region" description="Helical" evidence="7">
    <location>
        <begin position="179"/>
        <end position="202"/>
    </location>
</feature>
<feature type="transmembrane region" description="Helical" evidence="7">
    <location>
        <begin position="96"/>
        <end position="116"/>
    </location>
</feature>
<comment type="caution">
    <text evidence="9">The sequence shown here is derived from an EMBL/GenBank/DDBJ whole genome shotgun (WGS) entry which is preliminary data.</text>
</comment>
<dbReference type="EMBL" id="QEIN01000057">
    <property type="protein sequence ID" value="RCV59637.1"/>
    <property type="molecule type" value="Genomic_DNA"/>
</dbReference>
<comment type="similarity">
    <text evidence="2">Belongs to the peptidase S54 family.</text>
</comment>
<dbReference type="RefSeq" id="WP_114398220.1">
    <property type="nucleotide sequence ID" value="NZ_QEIM01000063.1"/>
</dbReference>
<gene>
    <name evidence="9" type="ORF">DEF24_09180</name>
</gene>
<evidence type="ECO:0000313" key="10">
    <source>
        <dbReference type="Proteomes" id="UP000253318"/>
    </source>
</evidence>
<name>A0A368T7L3_9ACTN</name>
<dbReference type="InterPro" id="IPR022764">
    <property type="entry name" value="Peptidase_S54_rhomboid_dom"/>
</dbReference>
<dbReference type="OrthoDB" id="9814037at2"/>
<dbReference type="GO" id="GO:0006508">
    <property type="term" value="P:proteolysis"/>
    <property type="evidence" value="ECO:0007669"/>
    <property type="project" value="UniProtKB-KW"/>
</dbReference>
<keyword evidence="6 7" id="KW-0472">Membrane</keyword>
<feature type="transmembrane region" description="Helical" evidence="7">
    <location>
        <begin position="152"/>
        <end position="172"/>
    </location>
</feature>
<dbReference type="PANTHER" id="PTHR43731:SF14">
    <property type="entry name" value="PRESENILIN-ASSOCIATED RHOMBOID-LIKE PROTEIN, MITOCHONDRIAL"/>
    <property type="match status" value="1"/>
</dbReference>
<evidence type="ECO:0000313" key="9">
    <source>
        <dbReference type="EMBL" id="RCV59637.1"/>
    </source>
</evidence>
<dbReference type="SUPFAM" id="SSF144091">
    <property type="entry name" value="Rhomboid-like"/>
    <property type="match status" value="1"/>
</dbReference>
<feature type="transmembrane region" description="Helical" evidence="7">
    <location>
        <begin position="12"/>
        <end position="32"/>
    </location>
</feature>
<dbReference type="GO" id="GO:0004252">
    <property type="term" value="F:serine-type endopeptidase activity"/>
    <property type="evidence" value="ECO:0007669"/>
    <property type="project" value="InterPro"/>
</dbReference>
<dbReference type="Gene3D" id="1.20.1540.10">
    <property type="entry name" value="Rhomboid-like"/>
    <property type="match status" value="1"/>
</dbReference>
<evidence type="ECO:0000259" key="8">
    <source>
        <dbReference type="Pfam" id="PF01694"/>
    </source>
</evidence>
<organism evidence="9 10">
    <name type="scientific">Marinitenerispora sediminis</name>
    <dbReference type="NCBI Taxonomy" id="1931232"/>
    <lineage>
        <taxon>Bacteria</taxon>
        <taxon>Bacillati</taxon>
        <taxon>Actinomycetota</taxon>
        <taxon>Actinomycetes</taxon>
        <taxon>Streptosporangiales</taxon>
        <taxon>Nocardiopsidaceae</taxon>
        <taxon>Marinitenerispora</taxon>
    </lineage>
</organism>
<dbReference type="InterPro" id="IPR050925">
    <property type="entry name" value="Rhomboid_protease_S54"/>
</dbReference>